<proteinExistence type="inferred from homology"/>
<reference evidence="9 10" key="1">
    <citation type="journal article" date="2017" name="Genome Announc.">
        <title>Draft Genome Sequence of Agrobacterium tumefaciens Biovar 1 Strain 186, Isolated from Walnut.</title>
        <authorList>
            <person name="Poret-Peterson A.T."/>
            <person name="Bhatnagar S."/>
            <person name="McClean A.E."/>
            <person name="Kluepfel D.A."/>
        </authorList>
    </citation>
    <scope>NUCLEOTIDE SEQUENCE [LARGE SCALE GENOMIC DNA]</scope>
    <source>
        <strain evidence="9 10">186</strain>
    </source>
</reference>
<dbReference type="Pfam" id="PF01032">
    <property type="entry name" value="FecCD"/>
    <property type="match status" value="1"/>
</dbReference>
<dbReference type="PANTHER" id="PTHR30472">
    <property type="entry name" value="FERRIC ENTEROBACTIN TRANSPORT SYSTEM PERMEASE PROTEIN"/>
    <property type="match status" value="1"/>
</dbReference>
<dbReference type="Gene3D" id="1.10.3470.10">
    <property type="entry name" value="ABC transporter involved in vitamin B12 uptake, BtuC"/>
    <property type="match status" value="1"/>
</dbReference>
<sequence>MKHLVSVILVTLLFAVISLFVGVSSISPLAVLSGQTDDRTLMILAASRLPRTIALILAGAGMAVAGTIMQMLARNKFVEPSTAGTVESASLGMLAVLLIAPDLPVIAKMLVAAVFALFGTALFLAILRQIPLRSVLMVPLVGIMLGGVISAVTAFFAYRFDMMQTMGAWTSGDFSAVLRGRYEILWVAFALTVVAYIAADRFTLAGMGEEFSANLGLNYRRVVTLGLVIVSLVTASVVVTAGIVPFVGLIVPNVVSMIAGDSLRRTLPWIALCGAVLVLVCDIVGRVVNAPFEIPVGSVLGVVGGLFFLYLLLGRRSRAA</sequence>
<feature type="transmembrane region" description="Helical" evidence="8">
    <location>
        <begin position="267"/>
        <end position="288"/>
    </location>
</feature>
<dbReference type="RefSeq" id="WP_099086688.1">
    <property type="nucleotide sequence ID" value="NZ_CP042276.1"/>
</dbReference>
<dbReference type="InterPro" id="IPR037294">
    <property type="entry name" value="ABC_BtuC-like"/>
</dbReference>
<evidence type="ECO:0000256" key="8">
    <source>
        <dbReference type="SAM" id="Phobius"/>
    </source>
</evidence>
<dbReference type="GO" id="GO:0022857">
    <property type="term" value="F:transmembrane transporter activity"/>
    <property type="evidence" value="ECO:0007669"/>
    <property type="project" value="InterPro"/>
</dbReference>
<comment type="subcellular location">
    <subcellularLocation>
        <location evidence="1">Cell membrane</location>
        <topology evidence="1">Multi-pass membrane protein</topology>
    </subcellularLocation>
</comment>
<keyword evidence="6 8" id="KW-1133">Transmembrane helix</keyword>
<keyword evidence="7 8" id="KW-0472">Membrane</keyword>
<dbReference type="EMBL" id="CP042276">
    <property type="protein sequence ID" value="QDY97756.1"/>
    <property type="molecule type" value="Genomic_DNA"/>
</dbReference>
<feature type="transmembrane region" description="Helical" evidence="8">
    <location>
        <begin position="53"/>
        <end position="73"/>
    </location>
</feature>
<feature type="transmembrane region" description="Helical" evidence="8">
    <location>
        <begin position="222"/>
        <end position="255"/>
    </location>
</feature>
<name>A0AAP9J981_AGRTU</name>
<keyword evidence="3" id="KW-0813">Transport</keyword>
<dbReference type="InterPro" id="IPR000522">
    <property type="entry name" value="ABC_transptr_permease_BtuC"/>
</dbReference>
<dbReference type="Proteomes" id="UP000222296">
    <property type="component" value="Plasmid pAt"/>
</dbReference>
<keyword evidence="5 8" id="KW-0812">Transmembrane</keyword>
<keyword evidence="4" id="KW-1003">Cell membrane</keyword>
<feature type="transmembrane region" description="Helical" evidence="8">
    <location>
        <begin position="110"/>
        <end position="130"/>
    </location>
</feature>
<evidence type="ECO:0000256" key="5">
    <source>
        <dbReference type="ARBA" id="ARBA00022692"/>
    </source>
</evidence>
<feature type="transmembrane region" description="Helical" evidence="8">
    <location>
        <begin position="184"/>
        <end position="202"/>
    </location>
</feature>
<accession>A0AAP9J981</accession>
<evidence type="ECO:0000256" key="3">
    <source>
        <dbReference type="ARBA" id="ARBA00022448"/>
    </source>
</evidence>
<dbReference type="GO" id="GO:0005886">
    <property type="term" value="C:plasma membrane"/>
    <property type="evidence" value="ECO:0007669"/>
    <property type="project" value="UniProtKB-SubCell"/>
</dbReference>
<organism evidence="9 10">
    <name type="scientific">Agrobacterium tumefaciens</name>
    <dbReference type="NCBI Taxonomy" id="358"/>
    <lineage>
        <taxon>Bacteria</taxon>
        <taxon>Pseudomonadati</taxon>
        <taxon>Pseudomonadota</taxon>
        <taxon>Alphaproteobacteria</taxon>
        <taxon>Hyphomicrobiales</taxon>
        <taxon>Rhizobiaceae</taxon>
        <taxon>Rhizobium/Agrobacterium group</taxon>
        <taxon>Agrobacterium</taxon>
        <taxon>Agrobacterium tumefaciens complex</taxon>
    </lineage>
</organism>
<comment type="similarity">
    <text evidence="2">Belongs to the binding-protein-dependent transport system permease family. FecCD subfamily.</text>
</comment>
<evidence type="ECO:0000256" key="1">
    <source>
        <dbReference type="ARBA" id="ARBA00004651"/>
    </source>
</evidence>
<protein>
    <submittedName>
        <fullName evidence="9">Iron chelate uptake ABC transporter family permease subunit</fullName>
    </submittedName>
</protein>
<gene>
    <name evidence="9" type="ORF">CG010_026845</name>
</gene>
<evidence type="ECO:0000313" key="9">
    <source>
        <dbReference type="EMBL" id="QDY97756.1"/>
    </source>
</evidence>
<dbReference type="PANTHER" id="PTHR30472:SF27">
    <property type="entry name" value="PETROBACTIN IMPORT SYSTEM PERMEASE PROTEIN YCLN"/>
    <property type="match status" value="1"/>
</dbReference>
<keyword evidence="9" id="KW-0614">Plasmid</keyword>
<evidence type="ECO:0000256" key="4">
    <source>
        <dbReference type="ARBA" id="ARBA00022475"/>
    </source>
</evidence>
<evidence type="ECO:0000256" key="2">
    <source>
        <dbReference type="ARBA" id="ARBA00007935"/>
    </source>
</evidence>
<evidence type="ECO:0000256" key="6">
    <source>
        <dbReference type="ARBA" id="ARBA00022989"/>
    </source>
</evidence>
<dbReference type="SUPFAM" id="SSF81345">
    <property type="entry name" value="ABC transporter involved in vitamin B12 uptake, BtuC"/>
    <property type="match status" value="1"/>
</dbReference>
<feature type="transmembrane region" description="Helical" evidence="8">
    <location>
        <begin position="6"/>
        <end position="32"/>
    </location>
</feature>
<feature type="transmembrane region" description="Helical" evidence="8">
    <location>
        <begin position="136"/>
        <end position="158"/>
    </location>
</feature>
<dbReference type="CDD" id="cd06550">
    <property type="entry name" value="TM_ABC_iron-siderophores_like"/>
    <property type="match status" value="1"/>
</dbReference>
<dbReference type="GO" id="GO:0033214">
    <property type="term" value="P:siderophore-iron import into cell"/>
    <property type="evidence" value="ECO:0007669"/>
    <property type="project" value="TreeGrafter"/>
</dbReference>
<geneLocation type="plasmid" evidence="10">
    <name>pat</name>
</geneLocation>
<feature type="transmembrane region" description="Helical" evidence="8">
    <location>
        <begin position="294"/>
        <end position="313"/>
    </location>
</feature>
<evidence type="ECO:0000313" key="10">
    <source>
        <dbReference type="Proteomes" id="UP000222296"/>
    </source>
</evidence>
<dbReference type="AlphaFoldDB" id="A0AAP9J981"/>
<evidence type="ECO:0000256" key="7">
    <source>
        <dbReference type="ARBA" id="ARBA00023136"/>
    </source>
</evidence>